<sequence length="59" mass="6448">MNRQLIFLVVVFLLGLFLVNAQECSTTICGGFTQEICCPGYTCDPSPICCDNPGTCRKI</sequence>
<dbReference type="EMBL" id="ADBJ01000037">
    <property type="protein sequence ID" value="EFA78605.1"/>
    <property type="molecule type" value="Genomic_DNA"/>
</dbReference>
<evidence type="ECO:0000313" key="2">
    <source>
        <dbReference type="EMBL" id="EFA78605.1"/>
    </source>
</evidence>
<protein>
    <submittedName>
        <fullName evidence="2">Uncharacterized protein</fullName>
    </submittedName>
</protein>
<keyword evidence="3" id="KW-1185">Reference proteome</keyword>
<proteinExistence type="predicted"/>
<reference evidence="2 3" key="1">
    <citation type="journal article" date="2011" name="Genome Res.">
        <title>Phylogeny-wide analysis of social amoeba genomes highlights ancient origins for complex intercellular communication.</title>
        <authorList>
            <person name="Heidel A.J."/>
            <person name="Lawal H.M."/>
            <person name="Felder M."/>
            <person name="Schilde C."/>
            <person name="Helps N.R."/>
            <person name="Tunggal B."/>
            <person name="Rivero F."/>
            <person name="John U."/>
            <person name="Schleicher M."/>
            <person name="Eichinger L."/>
            <person name="Platzer M."/>
            <person name="Noegel A.A."/>
            <person name="Schaap P."/>
            <person name="Gloeckner G."/>
        </authorList>
    </citation>
    <scope>NUCLEOTIDE SEQUENCE [LARGE SCALE GENOMIC DNA]</scope>
    <source>
        <strain evidence="3">ATCC 26659 / Pp 5 / PN500</strain>
    </source>
</reference>
<dbReference type="InParanoid" id="D3BII1"/>
<gene>
    <name evidence="2" type="ORF">PPL_08060</name>
</gene>
<keyword evidence="1" id="KW-0732">Signal</keyword>
<name>D3BII1_HETP5</name>
<evidence type="ECO:0000313" key="3">
    <source>
        <dbReference type="Proteomes" id="UP000001396"/>
    </source>
</evidence>
<organism evidence="2 3">
    <name type="scientific">Heterostelium pallidum (strain ATCC 26659 / Pp 5 / PN500)</name>
    <name type="common">Cellular slime mold</name>
    <name type="synonym">Polysphondylium pallidum</name>
    <dbReference type="NCBI Taxonomy" id="670386"/>
    <lineage>
        <taxon>Eukaryota</taxon>
        <taxon>Amoebozoa</taxon>
        <taxon>Evosea</taxon>
        <taxon>Eumycetozoa</taxon>
        <taxon>Dictyostelia</taxon>
        <taxon>Acytosteliales</taxon>
        <taxon>Acytosteliaceae</taxon>
        <taxon>Heterostelium</taxon>
    </lineage>
</organism>
<dbReference type="GeneID" id="31363540"/>
<accession>D3BII1</accession>
<feature type="chain" id="PRO_5003042499" evidence="1">
    <location>
        <begin position="22"/>
        <end position="59"/>
    </location>
</feature>
<dbReference type="RefSeq" id="XP_020430729.1">
    <property type="nucleotide sequence ID" value="XM_020578890.1"/>
</dbReference>
<dbReference type="Proteomes" id="UP000001396">
    <property type="component" value="Unassembled WGS sequence"/>
</dbReference>
<evidence type="ECO:0000256" key="1">
    <source>
        <dbReference type="SAM" id="SignalP"/>
    </source>
</evidence>
<dbReference type="AlphaFoldDB" id="D3BII1"/>
<comment type="caution">
    <text evidence="2">The sequence shown here is derived from an EMBL/GenBank/DDBJ whole genome shotgun (WGS) entry which is preliminary data.</text>
</comment>
<feature type="signal peptide" evidence="1">
    <location>
        <begin position="1"/>
        <end position="21"/>
    </location>
</feature>